<protein>
    <submittedName>
        <fullName evidence="1">DUF2267 domain-containing protein</fullName>
    </submittedName>
</protein>
<organism evidence="1 2">
    <name type="scientific">Methylobacterium mesophilicum SR1.6/6</name>
    <dbReference type="NCBI Taxonomy" id="908290"/>
    <lineage>
        <taxon>Bacteria</taxon>
        <taxon>Pseudomonadati</taxon>
        <taxon>Pseudomonadota</taxon>
        <taxon>Alphaproteobacteria</taxon>
        <taxon>Hyphomicrobiales</taxon>
        <taxon>Methylobacteriaceae</taxon>
        <taxon>Methylobacterium</taxon>
    </lineage>
</organism>
<sequence>MEELLARVTARTGLDAATAQTAIGHILAFLQKEGPATEVGQLLAALPGSETLIAEANAGDAGGGGLMGMLGGMMGGGGVMALGQKLMSAGVPMGEMQPLGQELFAFGREKVGEDAMGPIIGSIPGLNQFV</sequence>
<dbReference type="RefSeq" id="WP_158168454.1">
    <property type="nucleotide sequence ID" value="NZ_CP043538.1"/>
</dbReference>
<evidence type="ECO:0000313" key="2">
    <source>
        <dbReference type="Proteomes" id="UP000012488"/>
    </source>
</evidence>
<name>A0A6B9FAH7_9HYPH</name>
<proteinExistence type="predicted"/>
<dbReference type="Proteomes" id="UP000012488">
    <property type="component" value="Chromosome"/>
</dbReference>
<dbReference type="OrthoDB" id="7907231at2"/>
<accession>A0A6B9FAH7</accession>
<reference evidence="1 2" key="2">
    <citation type="journal article" date="2013" name="Genome Announc.">
        <title>Draft Genome Sequence of Methylobacterium mesophilicum Strain SR1.6/6, Isolated from Citrus sinensis.</title>
        <authorList>
            <person name="Marinho Almeida D."/>
            <person name="Dini-Andreote F."/>
            <person name="Camargo Neves A.A."/>
            <person name="Juca Ramos R.T."/>
            <person name="Andreote F.D."/>
            <person name="Carneiro A.R."/>
            <person name="Oliveira de Souza Lima A."/>
            <person name="Caracciolo Gomes de Sa P.H."/>
            <person name="Ribeiro Barbosa M.S."/>
            <person name="Araujo W.L."/>
            <person name="Silva A."/>
        </authorList>
    </citation>
    <scope>NUCLEOTIDE SEQUENCE [LARGE SCALE GENOMIC DNA]</scope>
    <source>
        <strain evidence="1 2">SR1.6/6</strain>
    </source>
</reference>
<evidence type="ECO:0000313" key="1">
    <source>
        <dbReference type="EMBL" id="QGY00527.1"/>
    </source>
</evidence>
<dbReference type="AlphaFoldDB" id="A0A6B9FAH7"/>
<reference evidence="1 2" key="1">
    <citation type="journal article" date="2012" name="Genet. Mol. Biol.">
        <title>Analysis of 16S rRNA and mxaF genes revealing insights into Methylobacterium niche-specific plant association.</title>
        <authorList>
            <person name="Dourado M.N."/>
            <person name="Andreote F.D."/>
            <person name="Dini-Andreote F."/>
            <person name="Conti R."/>
            <person name="Araujo J.M."/>
            <person name="Araujo W.L."/>
        </authorList>
    </citation>
    <scope>NUCLEOTIDE SEQUENCE [LARGE SCALE GENOMIC DNA]</scope>
    <source>
        <strain evidence="1 2">SR1.6/6</strain>
    </source>
</reference>
<dbReference type="KEGG" id="mmes:MMSR116_00260"/>
<gene>
    <name evidence="1" type="ORF">MMSR116_00260</name>
</gene>
<dbReference type="EMBL" id="CP043538">
    <property type="protein sequence ID" value="QGY00527.1"/>
    <property type="molecule type" value="Genomic_DNA"/>
</dbReference>